<reference evidence="6" key="1">
    <citation type="journal article" date="2023" name="Mar. Drugs">
        <title>Gemmata algarum, a Novel Planctomycete Isolated from an Algal Mat, Displays Antimicrobial Activity.</title>
        <authorList>
            <person name="Kumar G."/>
            <person name="Kallscheuer N."/>
            <person name="Kashif M."/>
            <person name="Ahamad S."/>
            <person name="Jagadeeshwari U."/>
            <person name="Pannikurungottu S."/>
            <person name="Haufschild T."/>
            <person name="Kabuu M."/>
            <person name="Sasikala C."/>
            <person name="Jogler C."/>
            <person name="Ramana C."/>
        </authorList>
    </citation>
    <scope>NUCLEOTIDE SEQUENCE [LARGE SCALE GENOMIC DNA]</scope>
    <source>
        <strain evidence="6">JC673</strain>
    </source>
</reference>
<dbReference type="EC" id="2.4.-.-" evidence="5"/>
<dbReference type="Gene3D" id="3.40.50.2000">
    <property type="entry name" value="Glycogen Phosphorylase B"/>
    <property type="match status" value="2"/>
</dbReference>
<dbReference type="PANTHER" id="PTHR12526:SF640">
    <property type="entry name" value="COLANIC ACID BIOSYNTHESIS GLYCOSYLTRANSFERASE WCAL-RELATED"/>
    <property type="match status" value="1"/>
</dbReference>
<dbReference type="Pfam" id="PF13692">
    <property type="entry name" value="Glyco_trans_1_4"/>
    <property type="match status" value="1"/>
</dbReference>
<dbReference type="Proteomes" id="UP001272242">
    <property type="component" value="Unassembled WGS sequence"/>
</dbReference>
<comment type="caution">
    <text evidence="5">The sequence shown here is derived from an EMBL/GenBank/DDBJ whole genome shotgun (WGS) entry which is preliminary data.</text>
</comment>
<dbReference type="SUPFAM" id="SSF53756">
    <property type="entry name" value="UDP-Glycosyltransferase/glycogen phosphorylase"/>
    <property type="match status" value="1"/>
</dbReference>
<dbReference type="GO" id="GO:0016757">
    <property type="term" value="F:glycosyltransferase activity"/>
    <property type="evidence" value="ECO:0007669"/>
    <property type="project" value="UniProtKB-KW"/>
</dbReference>
<organism evidence="5 6">
    <name type="scientific">Gemmata algarum</name>
    <dbReference type="NCBI Taxonomy" id="2975278"/>
    <lineage>
        <taxon>Bacteria</taxon>
        <taxon>Pseudomonadati</taxon>
        <taxon>Planctomycetota</taxon>
        <taxon>Planctomycetia</taxon>
        <taxon>Gemmatales</taxon>
        <taxon>Gemmataceae</taxon>
        <taxon>Gemmata</taxon>
    </lineage>
</organism>
<protein>
    <submittedName>
        <fullName evidence="5">Glycosyltransferase</fullName>
        <ecNumber evidence="5">2.4.-.-</ecNumber>
    </submittedName>
</protein>
<evidence type="ECO:0000259" key="4">
    <source>
        <dbReference type="Pfam" id="PF13439"/>
    </source>
</evidence>
<dbReference type="RefSeq" id="WP_261185832.1">
    <property type="nucleotide sequence ID" value="NZ_JAXBLV010000189.1"/>
</dbReference>
<dbReference type="Pfam" id="PF13439">
    <property type="entry name" value="Glyco_transf_4"/>
    <property type="match status" value="1"/>
</dbReference>
<evidence type="ECO:0000256" key="3">
    <source>
        <dbReference type="ARBA" id="ARBA00022679"/>
    </source>
</evidence>
<keyword evidence="2 5" id="KW-0328">Glycosyltransferase</keyword>
<keyword evidence="6" id="KW-1185">Reference proteome</keyword>
<evidence type="ECO:0000256" key="1">
    <source>
        <dbReference type="ARBA" id="ARBA00009481"/>
    </source>
</evidence>
<evidence type="ECO:0000313" key="5">
    <source>
        <dbReference type="EMBL" id="MDY3561209.1"/>
    </source>
</evidence>
<proteinExistence type="inferred from homology"/>
<sequence>MSALLAPRLMFPVTAPAPATEPVRVCFMIDRLSRAGTETQLLALIRSLDRSRVQPTLVLLDGEDDLSRGLEPADCPVVRLGVRKLASANALAAARRLRTFWQQCRPEILQVYFTDSAYFGAPLAKMCGIRKVLRVRNNLGYWLTRRHRLLGKLVRPFVDLTLTNTDAGKQALVAHDGAAPDDVAVLENGVDTSRFKRFMLPDTSKKLVKVGCVANLRTVKNIDGLMRTAKAALAKHPQLVFEVAGEGEQRAQLERLHADLGLGNRFVLRGSVSDVPGFLRGVDIAVLPSHSEGMSNALLEYMAAGRAVIATDVGANAQLLDDGRCGVVVPPGDEAAIVSAIGALLANPLQAAGYGAAARRRVAAEYSREAMTKRFEAYYRNLVSRPA</sequence>
<gene>
    <name evidence="5" type="ORF">R5W23_002471</name>
</gene>
<comment type="similarity">
    <text evidence="1">Belongs to the glycosyltransferase group 1 family. Glycosyltransferase 4 subfamily.</text>
</comment>
<evidence type="ECO:0000256" key="2">
    <source>
        <dbReference type="ARBA" id="ARBA00022676"/>
    </source>
</evidence>
<evidence type="ECO:0000313" key="6">
    <source>
        <dbReference type="Proteomes" id="UP001272242"/>
    </source>
</evidence>
<name>A0ABU5F5R1_9BACT</name>
<dbReference type="EMBL" id="JAXBLV010000189">
    <property type="protein sequence ID" value="MDY3561209.1"/>
    <property type="molecule type" value="Genomic_DNA"/>
</dbReference>
<dbReference type="InterPro" id="IPR028098">
    <property type="entry name" value="Glyco_trans_4-like_N"/>
</dbReference>
<accession>A0ABU5F5R1</accession>
<keyword evidence="3 5" id="KW-0808">Transferase</keyword>
<dbReference type="PANTHER" id="PTHR12526">
    <property type="entry name" value="GLYCOSYLTRANSFERASE"/>
    <property type="match status" value="1"/>
</dbReference>
<feature type="domain" description="Glycosyltransferase subfamily 4-like N-terminal" evidence="4">
    <location>
        <begin position="36"/>
        <end position="194"/>
    </location>
</feature>